<evidence type="ECO:0000256" key="1">
    <source>
        <dbReference type="ARBA" id="ARBA00001974"/>
    </source>
</evidence>
<feature type="domain" description="Acyl-CoA oxidase/dehydrogenase middle" evidence="7">
    <location>
        <begin position="114"/>
        <end position="207"/>
    </location>
</feature>
<comment type="cofactor">
    <cofactor evidence="1">
        <name>FAD</name>
        <dbReference type="ChEBI" id="CHEBI:57692"/>
    </cofactor>
</comment>
<keyword evidence="4" id="KW-0274">FAD</keyword>
<dbReference type="GO" id="GO:0050660">
    <property type="term" value="F:flavin adenine dinucleotide binding"/>
    <property type="evidence" value="ECO:0007669"/>
    <property type="project" value="InterPro"/>
</dbReference>
<evidence type="ECO:0000259" key="8">
    <source>
        <dbReference type="Pfam" id="PF02771"/>
    </source>
</evidence>
<evidence type="ECO:0000259" key="6">
    <source>
        <dbReference type="Pfam" id="PF00441"/>
    </source>
</evidence>
<dbReference type="EMBL" id="CAFBMT010000019">
    <property type="protein sequence ID" value="CAB4948307.1"/>
    <property type="molecule type" value="Genomic_DNA"/>
</dbReference>
<evidence type="ECO:0000256" key="5">
    <source>
        <dbReference type="ARBA" id="ARBA00023002"/>
    </source>
</evidence>
<dbReference type="Gene3D" id="1.10.540.10">
    <property type="entry name" value="Acyl-CoA dehydrogenase/oxidase, N-terminal domain"/>
    <property type="match status" value="1"/>
</dbReference>
<reference evidence="12" key="1">
    <citation type="submission" date="2020-05" db="EMBL/GenBank/DDBJ databases">
        <authorList>
            <person name="Chiriac C."/>
            <person name="Salcher M."/>
            <person name="Ghai R."/>
            <person name="Kavagutti S V."/>
        </authorList>
    </citation>
    <scope>NUCLEOTIDE SEQUENCE</scope>
</reference>
<evidence type="ECO:0000313" key="12">
    <source>
        <dbReference type="EMBL" id="CAB4982536.1"/>
    </source>
</evidence>
<dbReference type="InterPro" id="IPR052161">
    <property type="entry name" value="Mycobact_Acyl-CoA_DH"/>
</dbReference>
<dbReference type="PANTHER" id="PTHR43292">
    <property type="entry name" value="ACYL-COA DEHYDROGENASE"/>
    <property type="match status" value="1"/>
</dbReference>
<dbReference type="InterPro" id="IPR009100">
    <property type="entry name" value="AcylCoA_DH/oxidase_NM_dom_sf"/>
</dbReference>
<dbReference type="Pfam" id="PF02771">
    <property type="entry name" value="Acyl-CoA_dh_N"/>
    <property type="match status" value="1"/>
</dbReference>
<comment type="similarity">
    <text evidence="2">Belongs to the acyl-CoA dehydrogenase family.</text>
</comment>
<organism evidence="12">
    <name type="scientific">freshwater metagenome</name>
    <dbReference type="NCBI Taxonomy" id="449393"/>
    <lineage>
        <taxon>unclassified sequences</taxon>
        <taxon>metagenomes</taxon>
        <taxon>ecological metagenomes</taxon>
    </lineage>
</organism>
<feature type="domain" description="Acyl-CoA dehydrogenase/oxidase C-terminal" evidence="6">
    <location>
        <begin position="221"/>
        <end position="362"/>
    </location>
</feature>
<dbReference type="Gene3D" id="2.40.110.10">
    <property type="entry name" value="Butyryl-CoA Dehydrogenase, subunit A, domain 2"/>
    <property type="match status" value="1"/>
</dbReference>
<keyword evidence="5" id="KW-0560">Oxidoreductase</keyword>
<protein>
    <submittedName>
        <fullName evidence="12">Unannotated protein</fullName>
    </submittedName>
</protein>
<dbReference type="Gene3D" id="1.20.140.10">
    <property type="entry name" value="Butyryl-CoA Dehydrogenase, subunit A, domain 3"/>
    <property type="match status" value="1"/>
</dbReference>
<accession>A0A6J7MP67</accession>
<dbReference type="EMBL" id="CAEZYF010000021">
    <property type="protein sequence ID" value="CAB4737915.1"/>
    <property type="molecule type" value="Genomic_DNA"/>
</dbReference>
<dbReference type="SUPFAM" id="SSF56645">
    <property type="entry name" value="Acyl-CoA dehydrogenase NM domain-like"/>
    <property type="match status" value="1"/>
</dbReference>
<gene>
    <name evidence="10" type="ORF">UFOPK2656_02679</name>
    <name evidence="11" type="ORF">UFOPK3651_02673</name>
    <name evidence="12" type="ORF">UFOPK3931_00897</name>
    <name evidence="9" type="ORF">UFOPK4189_02776</name>
</gene>
<dbReference type="Pfam" id="PF02770">
    <property type="entry name" value="Acyl-CoA_dh_M"/>
    <property type="match status" value="1"/>
</dbReference>
<evidence type="ECO:0000259" key="7">
    <source>
        <dbReference type="Pfam" id="PF02770"/>
    </source>
</evidence>
<dbReference type="GO" id="GO:0016627">
    <property type="term" value="F:oxidoreductase activity, acting on the CH-CH group of donors"/>
    <property type="evidence" value="ECO:0007669"/>
    <property type="project" value="InterPro"/>
</dbReference>
<evidence type="ECO:0000313" key="9">
    <source>
        <dbReference type="EMBL" id="CAB4365017.1"/>
    </source>
</evidence>
<dbReference type="InterPro" id="IPR037069">
    <property type="entry name" value="AcylCoA_DH/ox_N_sf"/>
</dbReference>
<dbReference type="InterPro" id="IPR009075">
    <property type="entry name" value="AcylCo_DH/oxidase_C"/>
</dbReference>
<dbReference type="InterPro" id="IPR006091">
    <property type="entry name" value="Acyl-CoA_Oxase/DH_mid-dom"/>
</dbReference>
<evidence type="ECO:0000256" key="2">
    <source>
        <dbReference type="ARBA" id="ARBA00009347"/>
    </source>
</evidence>
<sequence>MSAPAAELSEFLCEAVPRFRLLGATPGTWDEKMAWQRILGEGGWVAPSWPVEHGGRGLSTADRIECELVMAASGTPMIASTLGVKNVGPTLAAWGTDEQKAHLPRILSGDEIWCQGFSEPDAGSDLASLRTRAVVDGDDFVIDGEKVWTSAGLRATHCQLLVRTDPTAAKHRGISALLVPLHLPGIERRPIRQLNGESEFASMHFDGVRVPCSALLGPLHDGWNVTTSTLAHERAGIAMFAQRHEAEVLALVASLASSSLSAVERQLLIRRYIDGRLIGLVGRKILSTLVQGGTPGPEQQLIKLAWSVGEARLAEARAVLAGPALMAGGAPDEEAALLRSRASTIAAGTTEVMKNLIAERVLGLPRE</sequence>
<dbReference type="PANTHER" id="PTHR43292:SF3">
    <property type="entry name" value="ACYL-COA DEHYDROGENASE FADE29"/>
    <property type="match status" value="1"/>
</dbReference>
<dbReference type="EMBL" id="CAESGF010000022">
    <property type="protein sequence ID" value="CAB4365017.1"/>
    <property type="molecule type" value="Genomic_DNA"/>
</dbReference>
<dbReference type="InterPro" id="IPR036250">
    <property type="entry name" value="AcylCo_DH-like_C"/>
</dbReference>
<dbReference type="InterPro" id="IPR046373">
    <property type="entry name" value="Acyl-CoA_Oxase/DH_mid-dom_sf"/>
</dbReference>
<feature type="domain" description="Acyl-CoA dehydrogenase/oxidase N-terminal" evidence="8">
    <location>
        <begin position="35"/>
        <end position="110"/>
    </location>
</feature>
<dbReference type="Pfam" id="PF00441">
    <property type="entry name" value="Acyl-CoA_dh_1"/>
    <property type="match status" value="1"/>
</dbReference>
<dbReference type="InterPro" id="IPR013786">
    <property type="entry name" value="AcylCoA_DH/ox_N"/>
</dbReference>
<keyword evidence="3" id="KW-0285">Flavoprotein</keyword>
<dbReference type="AlphaFoldDB" id="A0A6J7MP67"/>
<evidence type="ECO:0000313" key="11">
    <source>
        <dbReference type="EMBL" id="CAB4948307.1"/>
    </source>
</evidence>
<dbReference type="SUPFAM" id="SSF47203">
    <property type="entry name" value="Acyl-CoA dehydrogenase C-terminal domain-like"/>
    <property type="match status" value="1"/>
</dbReference>
<name>A0A6J7MP67_9ZZZZ</name>
<evidence type="ECO:0000256" key="4">
    <source>
        <dbReference type="ARBA" id="ARBA00022827"/>
    </source>
</evidence>
<dbReference type="EMBL" id="CAFBOL010000016">
    <property type="protein sequence ID" value="CAB4982536.1"/>
    <property type="molecule type" value="Genomic_DNA"/>
</dbReference>
<proteinExistence type="inferred from homology"/>
<evidence type="ECO:0000256" key="3">
    <source>
        <dbReference type="ARBA" id="ARBA00022630"/>
    </source>
</evidence>
<dbReference type="GO" id="GO:0005886">
    <property type="term" value="C:plasma membrane"/>
    <property type="evidence" value="ECO:0007669"/>
    <property type="project" value="TreeGrafter"/>
</dbReference>
<evidence type="ECO:0000313" key="10">
    <source>
        <dbReference type="EMBL" id="CAB4737915.1"/>
    </source>
</evidence>